<protein>
    <submittedName>
        <fullName evidence="2">Similar to nudix family hydrolase</fullName>
    </submittedName>
</protein>
<dbReference type="GO" id="GO:0010945">
    <property type="term" value="F:coenzyme A diphosphatase activity"/>
    <property type="evidence" value="ECO:0007669"/>
    <property type="project" value="InterPro"/>
</dbReference>
<dbReference type="PROSITE" id="PS51462">
    <property type="entry name" value="NUDIX"/>
    <property type="match status" value="1"/>
</dbReference>
<dbReference type="OMA" id="ELWTYPT"/>
<dbReference type="HOGENOM" id="CLU_034301_0_0_1"/>
<sequence>MSQPVPHEVQANHVEDCIHLDIGALPEHSQTMASTNEIITHLKTVLLELNAHPYPEVACPPNVPKRASVALILRVQPCYSHWPESLDKPLLAHSSTRQRRQSSVTSDSSHKTDFETNLNAFFEQDWVKYGDPEILFIKRAARVGDKWNGHVALPGGKRDPEDEDDEVTAAREALEEVGVDLGHDNAIVVGNLPQRIVTTSWGKIPLMVLCPFIYLLTSPAYPAQRLQPTEVASSHWVSIRALLSPSLRTYEYADVSARLAKSELGIKRWFLQAMLSKMMFAAIRLVPSHSTHCATTPGFIPDGAAPAEGLFGSVKEALMGPGARHKDGKPPLLLWGLTLGVVSDFLEHVPPHNALELWTYPTFTNWDVRFVMWAMSYRFRRQRALEMSTTRPSLCSTTTGEDLDKVPMQDFPGIGSEAIGALYEAKPGEVGIAGLGVGMEWGQIGRAKMVARGAAVNSLLEGYYPLVRKAVTTALVGRLGVAALLATWAWRTVQKSR</sequence>
<dbReference type="AlphaFoldDB" id="E4ZZT3"/>
<evidence type="ECO:0000313" key="3">
    <source>
        <dbReference type="Proteomes" id="UP000002668"/>
    </source>
</evidence>
<evidence type="ECO:0000259" key="1">
    <source>
        <dbReference type="PROSITE" id="PS51462"/>
    </source>
</evidence>
<dbReference type="Gene3D" id="3.90.79.10">
    <property type="entry name" value="Nucleoside Triphosphate Pyrophosphohydrolase"/>
    <property type="match status" value="1"/>
</dbReference>
<gene>
    <name evidence="2" type="ORF">LEMA_P099240.1</name>
</gene>
<dbReference type="Proteomes" id="UP000002668">
    <property type="component" value="Genome"/>
</dbReference>
<name>E4ZZT3_LEPMJ</name>
<keyword evidence="2" id="KW-0378">Hydrolase</keyword>
<dbReference type="GeneID" id="13283364"/>
<dbReference type="EMBL" id="FP929130">
    <property type="protein sequence ID" value="CBX96793.1"/>
    <property type="molecule type" value="Genomic_DNA"/>
</dbReference>
<dbReference type="InterPro" id="IPR045121">
    <property type="entry name" value="CoAse"/>
</dbReference>
<dbReference type="PANTHER" id="PTHR12992:SF44">
    <property type="entry name" value="NUDIX HYDROLASE DOMAIN-CONTAINING PROTEIN"/>
    <property type="match status" value="1"/>
</dbReference>
<proteinExistence type="predicted"/>
<dbReference type="PANTHER" id="PTHR12992">
    <property type="entry name" value="NUDIX HYDROLASE"/>
    <property type="match status" value="1"/>
</dbReference>
<feature type="domain" description="Nudix hydrolase" evidence="1">
    <location>
        <begin position="64"/>
        <end position="260"/>
    </location>
</feature>
<dbReference type="InterPro" id="IPR000086">
    <property type="entry name" value="NUDIX_hydrolase_dom"/>
</dbReference>
<dbReference type="OrthoDB" id="77989at2759"/>
<dbReference type="InParanoid" id="E4ZZT3"/>
<dbReference type="STRING" id="985895.E4ZZT3"/>
<dbReference type="SUPFAM" id="SSF55811">
    <property type="entry name" value="Nudix"/>
    <property type="match status" value="1"/>
</dbReference>
<keyword evidence="3" id="KW-1185">Reference proteome</keyword>
<evidence type="ECO:0000313" key="2">
    <source>
        <dbReference type="EMBL" id="CBX96793.1"/>
    </source>
</evidence>
<accession>E4ZZT3</accession>
<dbReference type="VEuPathDB" id="FungiDB:LEMA_P099240.1"/>
<dbReference type="eggNOG" id="KOG3069">
    <property type="taxonomic scope" value="Eukaryota"/>
</dbReference>
<dbReference type="Pfam" id="PF00293">
    <property type="entry name" value="NUDIX"/>
    <property type="match status" value="1"/>
</dbReference>
<dbReference type="InterPro" id="IPR015797">
    <property type="entry name" value="NUDIX_hydrolase-like_dom_sf"/>
</dbReference>
<reference evidence="3" key="1">
    <citation type="journal article" date="2011" name="Nat. Commun.">
        <title>Effector diversification within compartments of the Leptosphaeria maculans genome affected by Repeat-Induced Point mutations.</title>
        <authorList>
            <person name="Rouxel T."/>
            <person name="Grandaubert J."/>
            <person name="Hane J.K."/>
            <person name="Hoede C."/>
            <person name="van de Wouw A.P."/>
            <person name="Couloux A."/>
            <person name="Dominguez V."/>
            <person name="Anthouard V."/>
            <person name="Bally P."/>
            <person name="Bourras S."/>
            <person name="Cozijnsen A.J."/>
            <person name="Ciuffetti L.M."/>
            <person name="Degrave A."/>
            <person name="Dilmaghani A."/>
            <person name="Duret L."/>
            <person name="Fudal I."/>
            <person name="Goodwin S.B."/>
            <person name="Gout L."/>
            <person name="Glaser N."/>
            <person name="Linglin J."/>
            <person name="Kema G.H.J."/>
            <person name="Lapalu N."/>
            <person name="Lawrence C.B."/>
            <person name="May K."/>
            <person name="Meyer M."/>
            <person name="Ollivier B."/>
            <person name="Poulain J."/>
            <person name="Schoch C.L."/>
            <person name="Simon A."/>
            <person name="Spatafora J.W."/>
            <person name="Stachowiak A."/>
            <person name="Turgeon B.G."/>
            <person name="Tyler B.M."/>
            <person name="Vincent D."/>
            <person name="Weissenbach J."/>
            <person name="Amselem J."/>
            <person name="Quesneville H."/>
            <person name="Oliver R.P."/>
            <person name="Wincker P."/>
            <person name="Balesdent M.-H."/>
            <person name="Howlett B.J."/>
        </authorList>
    </citation>
    <scope>NUCLEOTIDE SEQUENCE [LARGE SCALE GENOMIC DNA]</scope>
    <source>
        <strain evidence="3">JN3 / isolate v23.1.3 / race Av1-4-5-6-7-8</strain>
    </source>
</reference>
<organism evidence="3">
    <name type="scientific">Leptosphaeria maculans (strain JN3 / isolate v23.1.3 / race Av1-4-5-6-7-8)</name>
    <name type="common">Blackleg fungus</name>
    <name type="synonym">Phoma lingam</name>
    <dbReference type="NCBI Taxonomy" id="985895"/>
    <lineage>
        <taxon>Eukaryota</taxon>
        <taxon>Fungi</taxon>
        <taxon>Dikarya</taxon>
        <taxon>Ascomycota</taxon>
        <taxon>Pezizomycotina</taxon>
        <taxon>Dothideomycetes</taxon>
        <taxon>Pleosporomycetidae</taxon>
        <taxon>Pleosporales</taxon>
        <taxon>Pleosporineae</taxon>
        <taxon>Leptosphaeriaceae</taxon>
        <taxon>Plenodomus</taxon>
        <taxon>Plenodomus lingam/Leptosphaeria maculans species complex</taxon>
    </lineage>
</organism>
<dbReference type="CDD" id="cd03426">
    <property type="entry name" value="NUDIX_CoAse_Nudt7"/>
    <property type="match status" value="1"/>
</dbReference>